<comment type="caution">
    <text evidence="3">The sequence shown here is derived from an EMBL/GenBank/DDBJ whole genome shotgun (WGS) entry which is preliminary data.</text>
</comment>
<evidence type="ECO:0000313" key="3">
    <source>
        <dbReference type="EMBL" id="CAK7272706.1"/>
    </source>
</evidence>
<organism evidence="3 4">
    <name type="scientific">Sporothrix epigloea</name>
    <dbReference type="NCBI Taxonomy" id="1892477"/>
    <lineage>
        <taxon>Eukaryota</taxon>
        <taxon>Fungi</taxon>
        <taxon>Dikarya</taxon>
        <taxon>Ascomycota</taxon>
        <taxon>Pezizomycotina</taxon>
        <taxon>Sordariomycetes</taxon>
        <taxon>Sordariomycetidae</taxon>
        <taxon>Ophiostomatales</taxon>
        <taxon>Ophiostomataceae</taxon>
        <taxon>Sporothrix</taxon>
    </lineage>
</organism>
<accession>A0ABP0DWN2</accession>
<dbReference type="EMBL" id="CAWUOM010000114">
    <property type="protein sequence ID" value="CAK7272706.1"/>
    <property type="molecule type" value="Genomic_DNA"/>
</dbReference>
<evidence type="ECO:0000256" key="2">
    <source>
        <dbReference type="SAM" id="Phobius"/>
    </source>
</evidence>
<feature type="transmembrane region" description="Helical" evidence="2">
    <location>
        <begin position="125"/>
        <end position="143"/>
    </location>
</feature>
<gene>
    <name evidence="3" type="ORF">SEPCBS57363_005281</name>
</gene>
<reference evidence="3 4" key="1">
    <citation type="submission" date="2024-01" db="EMBL/GenBank/DDBJ databases">
        <authorList>
            <person name="Allen C."/>
            <person name="Tagirdzhanova G."/>
        </authorList>
    </citation>
    <scope>NUCLEOTIDE SEQUENCE [LARGE SCALE GENOMIC DNA]</scope>
    <source>
        <strain evidence="3 4">CBS 573.63</strain>
    </source>
</reference>
<evidence type="ECO:0000313" key="4">
    <source>
        <dbReference type="Proteomes" id="UP001642501"/>
    </source>
</evidence>
<feature type="compositionally biased region" description="Basic and acidic residues" evidence="1">
    <location>
        <begin position="201"/>
        <end position="219"/>
    </location>
</feature>
<protein>
    <recommendedName>
        <fullName evidence="5">PRA1 family protein</fullName>
    </recommendedName>
</protein>
<dbReference type="Proteomes" id="UP001642501">
    <property type="component" value="Unassembled WGS sequence"/>
</dbReference>
<feature type="region of interest" description="Disordered" evidence="1">
    <location>
        <begin position="201"/>
        <end position="238"/>
    </location>
</feature>
<keyword evidence="2" id="KW-0472">Membrane</keyword>
<keyword evidence="4" id="KW-1185">Reference proteome</keyword>
<sequence>MNINGVFPSAYDGDRDVPDLDLDLDSVPFLSKMTSTTTNKELQFPWNVNMNLKTLAAADQFTLMQTAANQLFADNAGNFQSLGTSIRPHLRGPITPILILASFILLSLVVSVIVSILQLAVLGAAVVYLFPSVLAAIPSTSSLGSSSVKAHGKPASRAPIAAFAGVLAASYAFSSLATVVVLASSAYAVLNQAAVASAKEKSWRMDMRGARRDNPEGRRRSSSSSMFQRLSRRRDSNA</sequence>
<feature type="transmembrane region" description="Helical" evidence="2">
    <location>
        <begin position="97"/>
        <end position="119"/>
    </location>
</feature>
<evidence type="ECO:0008006" key="5">
    <source>
        <dbReference type="Google" id="ProtNLM"/>
    </source>
</evidence>
<keyword evidence="2" id="KW-0812">Transmembrane</keyword>
<name>A0ABP0DWN2_9PEZI</name>
<feature type="transmembrane region" description="Helical" evidence="2">
    <location>
        <begin position="155"/>
        <end position="173"/>
    </location>
</feature>
<keyword evidence="2" id="KW-1133">Transmembrane helix</keyword>
<proteinExistence type="predicted"/>
<evidence type="ECO:0000256" key="1">
    <source>
        <dbReference type="SAM" id="MobiDB-lite"/>
    </source>
</evidence>